<dbReference type="EMBL" id="CP030850">
    <property type="protein sequence ID" value="AXE16538.1"/>
    <property type="molecule type" value="Genomic_DNA"/>
</dbReference>
<reference evidence="2 3" key="1">
    <citation type="submission" date="2018-07" db="EMBL/GenBank/DDBJ databases">
        <title>Genome sequencing of Runella.</title>
        <authorList>
            <person name="Baek M.-G."/>
            <person name="Yi H."/>
        </authorList>
    </citation>
    <scope>NUCLEOTIDE SEQUENCE [LARGE SCALE GENOMIC DNA]</scope>
    <source>
        <strain evidence="2 3">HYN0085</strain>
    </source>
</reference>
<dbReference type="KEGG" id="run:DR864_01745"/>
<dbReference type="Proteomes" id="UP000251993">
    <property type="component" value="Chromosome"/>
</dbReference>
<keyword evidence="1" id="KW-0472">Membrane</keyword>
<organism evidence="2 3">
    <name type="scientific">Runella rosea</name>
    <dbReference type="NCBI Taxonomy" id="2259595"/>
    <lineage>
        <taxon>Bacteria</taxon>
        <taxon>Pseudomonadati</taxon>
        <taxon>Bacteroidota</taxon>
        <taxon>Cytophagia</taxon>
        <taxon>Cytophagales</taxon>
        <taxon>Spirosomataceae</taxon>
        <taxon>Runella</taxon>
    </lineage>
</organism>
<proteinExistence type="predicted"/>
<keyword evidence="1" id="KW-0812">Transmembrane</keyword>
<gene>
    <name evidence="2" type="ORF">DR864_01745</name>
</gene>
<protein>
    <submittedName>
        <fullName evidence="2">Outer membrane protein assembly factor</fullName>
    </submittedName>
</protein>
<evidence type="ECO:0000256" key="1">
    <source>
        <dbReference type="SAM" id="Phobius"/>
    </source>
</evidence>
<feature type="transmembrane region" description="Helical" evidence="1">
    <location>
        <begin position="38"/>
        <end position="59"/>
    </location>
</feature>
<evidence type="ECO:0000313" key="3">
    <source>
        <dbReference type="Proteomes" id="UP000251993"/>
    </source>
</evidence>
<dbReference type="Gene3D" id="2.40.160.50">
    <property type="entry name" value="membrane protein fhac: a member of the omp85/tpsb transporter family"/>
    <property type="match status" value="1"/>
</dbReference>
<name>A0A344TD17_9BACT</name>
<evidence type="ECO:0000313" key="2">
    <source>
        <dbReference type="EMBL" id="AXE16538.1"/>
    </source>
</evidence>
<dbReference type="RefSeq" id="WP_114065325.1">
    <property type="nucleotide sequence ID" value="NZ_CP030850.1"/>
</dbReference>
<keyword evidence="3" id="KW-1185">Reference proteome</keyword>
<accession>A0A344TD17</accession>
<dbReference type="AlphaFoldDB" id="A0A344TD17"/>
<keyword evidence="1" id="KW-1133">Transmembrane helix</keyword>
<sequence>MRHKAIFTVLKRFYPSAGRMAEFSSCKDTIQYHKPRPVVGSVSFFKGVFFVGLCFFLSACSNKSTPKKDEYLLGNQLFKGNSVVKTEALEPLLPQRPNKKFLGIPGATVSLWIYQALDKRYDRDTQRIKFDTLSRYYERQFTRYADDSRKLAALRRKYNRVVNKYRLRIEEGNWGMRTFGEAPVYFSEKNARNNAVKIKGYLVNEGYRDANVEFITDTLFGRIRTTYNIFEGVPHVLRNVDILTHKDAEIDSLLSATKTASYLKSGNNFKYSDVVSEITRVEQLMRNNGYFGFDRNYLRPVQSATGKRNGGFLVDTTGHNPATDSLFHIVDVKGLQINYPRNHDKHTQYTFNPVGFRVESLPGEPPFVVRDTAVYRGIQYSFTPKHYYSPRVLNEKILIRPGNIYRQKDWDETSRQLSVLDQFLFINIDTDTTNGNIKTLIRVIPHDKYQVTGEGGVNVVQNLPGPFLNGTFRVRNIFGRLENFEVSLRGALDANFGLNNNANLVRTLEMGVNTALIFPRFLFPGKMAASFNRKTPRTIVSLGYNYTNRDFLGSDPDFIRSGFQASLRYNWKKSEFEYLSLTAVDLSILQSKQSREFGELLDSLYQYGGNPLKFSFQSAVISSINLSYVFNNNIIGQNRRAHYLRLFAESGGTALSLLEPKKVSLGLEGFELYKFLKTNVEYRRYKPLGPKSTLVYRVNTGLIFNYNDRRVAPYEKSLTGGGSNSLRAWPPRRLGLGSAYPNVDLQTGSPIFRNGETTTLQPGVTQYSGYEYRFEQLGDVLMEANVELRGHLFRFVGDVNYALFLDAGNVWRMRLDKGTSPNQNTLNGVFQFNRFYKEFAVGTGVGLRYDLSYFIFRLDMGIKVYDPSRRFIVTNALGQTTTIDERYLLPKFSFRRSSPNYPVFNIGIGYPF</sequence>
<dbReference type="OrthoDB" id="9814535at2"/>